<dbReference type="Gene3D" id="1.10.357.10">
    <property type="entry name" value="Tetracycline Repressor, domain 2"/>
    <property type="match status" value="1"/>
</dbReference>
<gene>
    <name evidence="6" type="ORF">ENJ40_02150</name>
</gene>
<evidence type="ECO:0000259" key="5">
    <source>
        <dbReference type="PROSITE" id="PS50977"/>
    </source>
</evidence>
<organism evidence="6">
    <name type="scientific">Thermosulfurimonas dismutans</name>
    <dbReference type="NCBI Taxonomy" id="999894"/>
    <lineage>
        <taxon>Bacteria</taxon>
        <taxon>Pseudomonadati</taxon>
        <taxon>Thermodesulfobacteriota</taxon>
        <taxon>Thermodesulfobacteria</taxon>
        <taxon>Thermodesulfobacteriales</taxon>
        <taxon>Thermodesulfobacteriaceae</taxon>
        <taxon>Thermosulfurimonas</taxon>
    </lineage>
</organism>
<dbReference type="Gene3D" id="1.10.10.60">
    <property type="entry name" value="Homeodomain-like"/>
    <property type="match status" value="1"/>
</dbReference>
<keyword evidence="1" id="KW-0805">Transcription regulation</keyword>
<evidence type="ECO:0000256" key="1">
    <source>
        <dbReference type="ARBA" id="ARBA00023015"/>
    </source>
</evidence>
<dbReference type="GO" id="GO:0000976">
    <property type="term" value="F:transcription cis-regulatory region binding"/>
    <property type="evidence" value="ECO:0007669"/>
    <property type="project" value="TreeGrafter"/>
</dbReference>
<dbReference type="Proteomes" id="UP000886043">
    <property type="component" value="Unassembled WGS sequence"/>
</dbReference>
<dbReference type="SUPFAM" id="SSF48498">
    <property type="entry name" value="Tetracyclin repressor-like, C-terminal domain"/>
    <property type="match status" value="1"/>
</dbReference>
<protein>
    <submittedName>
        <fullName evidence="6">TetR/AcrR family transcriptional regulator</fullName>
    </submittedName>
</protein>
<dbReference type="PANTHER" id="PTHR30055">
    <property type="entry name" value="HTH-TYPE TRANSCRIPTIONAL REGULATOR RUTR"/>
    <property type="match status" value="1"/>
</dbReference>
<accession>A0A7C3CFD4</accession>
<feature type="domain" description="HTH tetR-type" evidence="5">
    <location>
        <begin position="12"/>
        <end position="72"/>
    </location>
</feature>
<proteinExistence type="predicted"/>
<dbReference type="SUPFAM" id="SSF46689">
    <property type="entry name" value="Homeodomain-like"/>
    <property type="match status" value="1"/>
</dbReference>
<dbReference type="InterPro" id="IPR001647">
    <property type="entry name" value="HTH_TetR"/>
</dbReference>
<dbReference type="AlphaFoldDB" id="A0A7C3CFD4"/>
<feature type="DNA-binding region" description="H-T-H motif" evidence="4">
    <location>
        <begin position="35"/>
        <end position="54"/>
    </location>
</feature>
<evidence type="ECO:0000256" key="2">
    <source>
        <dbReference type="ARBA" id="ARBA00023125"/>
    </source>
</evidence>
<dbReference type="Pfam" id="PF00440">
    <property type="entry name" value="TetR_N"/>
    <property type="match status" value="1"/>
</dbReference>
<dbReference type="InterPro" id="IPR036271">
    <property type="entry name" value="Tet_transcr_reg_TetR-rel_C_sf"/>
</dbReference>
<dbReference type="InterPro" id="IPR009057">
    <property type="entry name" value="Homeodomain-like_sf"/>
</dbReference>
<evidence type="ECO:0000313" key="6">
    <source>
        <dbReference type="EMBL" id="HFC97247.1"/>
    </source>
</evidence>
<evidence type="ECO:0000256" key="3">
    <source>
        <dbReference type="ARBA" id="ARBA00023163"/>
    </source>
</evidence>
<dbReference type="FunFam" id="1.10.10.60:FF:000141">
    <property type="entry name" value="TetR family transcriptional regulator"/>
    <property type="match status" value="1"/>
</dbReference>
<sequence length="201" mass="23484">MNRRSKRKVWQEEVRREILQAALSVFSERGYHRARMLEIAERAGVAVGTLYQYFPSKKALYETLLLETVSRIHRRVMEALSSSGSPREILHRFLEAKLEILRENEPVLRLHLRELWEARFRGVHTERIRVLFEEYLDRLAGVLSQLASPLSAHPRFYAALVDGVIATAVVEALEGRRPFPEPRDLWEILTQPLIPRENRHA</sequence>
<name>A0A7C3CFD4_9BACT</name>
<dbReference type="InterPro" id="IPR050109">
    <property type="entry name" value="HTH-type_TetR-like_transc_reg"/>
</dbReference>
<dbReference type="PANTHER" id="PTHR30055:SF226">
    <property type="entry name" value="HTH-TYPE TRANSCRIPTIONAL REGULATOR PKSA"/>
    <property type="match status" value="1"/>
</dbReference>
<dbReference type="GO" id="GO:0003700">
    <property type="term" value="F:DNA-binding transcription factor activity"/>
    <property type="evidence" value="ECO:0007669"/>
    <property type="project" value="TreeGrafter"/>
</dbReference>
<dbReference type="PROSITE" id="PS50977">
    <property type="entry name" value="HTH_TETR_2"/>
    <property type="match status" value="1"/>
</dbReference>
<comment type="caution">
    <text evidence="6">The sequence shown here is derived from an EMBL/GenBank/DDBJ whole genome shotgun (WGS) entry which is preliminary data.</text>
</comment>
<evidence type="ECO:0000256" key="4">
    <source>
        <dbReference type="PROSITE-ProRule" id="PRU00335"/>
    </source>
</evidence>
<dbReference type="PRINTS" id="PR00455">
    <property type="entry name" value="HTHTETR"/>
</dbReference>
<dbReference type="EMBL" id="DRMH01000020">
    <property type="protein sequence ID" value="HFC97247.1"/>
    <property type="molecule type" value="Genomic_DNA"/>
</dbReference>
<keyword evidence="2 4" id="KW-0238">DNA-binding</keyword>
<reference evidence="6" key="1">
    <citation type="journal article" date="2020" name="mSystems">
        <title>Genome- and Community-Level Interaction Insights into Carbon Utilization and Element Cycling Functions of Hydrothermarchaeota in Hydrothermal Sediment.</title>
        <authorList>
            <person name="Zhou Z."/>
            <person name="Liu Y."/>
            <person name="Xu W."/>
            <person name="Pan J."/>
            <person name="Luo Z.H."/>
            <person name="Li M."/>
        </authorList>
    </citation>
    <scope>NUCLEOTIDE SEQUENCE [LARGE SCALE GENOMIC DNA]</scope>
    <source>
        <strain evidence="6">HyVt-483</strain>
    </source>
</reference>
<keyword evidence="3" id="KW-0804">Transcription</keyword>